<evidence type="ECO:0000256" key="1">
    <source>
        <dbReference type="ARBA" id="ARBA00022729"/>
    </source>
</evidence>
<dbReference type="Gene3D" id="3.10.350.10">
    <property type="entry name" value="LysM domain"/>
    <property type="match status" value="1"/>
</dbReference>
<feature type="domain" description="G5" evidence="3">
    <location>
        <begin position="282"/>
        <end position="362"/>
    </location>
</feature>
<dbReference type="EMBL" id="JAMKBJ010000016">
    <property type="protein sequence ID" value="MCZ8538381.1"/>
    <property type="molecule type" value="Genomic_DNA"/>
</dbReference>
<feature type="region of interest" description="Disordered" evidence="2">
    <location>
        <begin position="1"/>
        <end position="22"/>
    </location>
</feature>
<evidence type="ECO:0000259" key="3">
    <source>
        <dbReference type="PROSITE" id="PS51109"/>
    </source>
</evidence>
<dbReference type="AlphaFoldDB" id="A0A9X3RE89"/>
<dbReference type="SUPFAM" id="SSF51261">
    <property type="entry name" value="Duplicated hybrid motif"/>
    <property type="match status" value="1"/>
</dbReference>
<dbReference type="SMART" id="SM01208">
    <property type="entry name" value="G5"/>
    <property type="match status" value="1"/>
</dbReference>
<comment type="caution">
    <text evidence="5">The sequence shown here is derived from an EMBL/GenBank/DDBJ whole genome shotgun (WGS) entry which is preliminary data.</text>
</comment>
<dbReference type="Gene3D" id="2.70.70.10">
    <property type="entry name" value="Glucose Permease (Domain IIA)"/>
    <property type="match status" value="1"/>
</dbReference>
<protein>
    <submittedName>
        <fullName evidence="5">M23 family metallopeptidase</fullName>
    </submittedName>
</protein>
<proteinExistence type="predicted"/>
<evidence type="ECO:0000313" key="5">
    <source>
        <dbReference type="EMBL" id="MCZ8538381.1"/>
    </source>
</evidence>
<dbReference type="InterPro" id="IPR050570">
    <property type="entry name" value="Cell_wall_metabolism_enzyme"/>
</dbReference>
<feature type="domain" description="LysM" evidence="4">
    <location>
        <begin position="230"/>
        <end position="275"/>
    </location>
</feature>
<evidence type="ECO:0000259" key="4">
    <source>
        <dbReference type="PROSITE" id="PS51782"/>
    </source>
</evidence>
<dbReference type="CDD" id="cd12797">
    <property type="entry name" value="M23_peptidase"/>
    <property type="match status" value="1"/>
</dbReference>
<gene>
    <name evidence="5" type="ORF">M9R32_14385</name>
</gene>
<keyword evidence="6" id="KW-1185">Reference proteome</keyword>
<dbReference type="SMART" id="SM00257">
    <property type="entry name" value="LysM"/>
    <property type="match status" value="1"/>
</dbReference>
<evidence type="ECO:0000256" key="2">
    <source>
        <dbReference type="SAM" id="MobiDB-lite"/>
    </source>
</evidence>
<dbReference type="InterPro" id="IPR016047">
    <property type="entry name" value="M23ase_b-sheet_dom"/>
</dbReference>
<dbReference type="CDD" id="cd00118">
    <property type="entry name" value="LysM"/>
    <property type="match status" value="1"/>
</dbReference>
<dbReference type="Gene3D" id="2.20.230.10">
    <property type="entry name" value="Resuscitation-promoting factor rpfb"/>
    <property type="match status" value="1"/>
</dbReference>
<dbReference type="InterPro" id="IPR018392">
    <property type="entry name" value="LysM"/>
</dbReference>
<dbReference type="PANTHER" id="PTHR21666">
    <property type="entry name" value="PEPTIDASE-RELATED"/>
    <property type="match status" value="1"/>
</dbReference>
<dbReference type="GO" id="GO:0004222">
    <property type="term" value="F:metalloendopeptidase activity"/>
    <property type="evidence" value="ECO:0007669"/>
    <property type="project" value="TreeGrafter"/>
</dbReference>
<dbReference type="PROSITE" id="PS51782">
    <property type="entry name" value="LYSM"/>
    <property type="match status" value="1"/>
</dbReference>
<dbReference type="InterPro" id="IPR036779">
    <property type="entry name" value="LysM_dom_sf"/>
</dbReference>
<sequence length="491" mass="53872">MHLKRNTGDGKKISSDRKPNRTSNIMKKAAITAVLASSFTFNIGFAKDNEESQLQKIFHIYASGEYVGTVSDEKAVKELVDEKITESSSQYDDLKLSGSNLSIISEQVFNSETNDAKTLEKLDKLVTVAADAFALSVNDEIAVYVKDLESYHEVVRKLKLQTVTEKELTELEARKDSTDSLPPLKNNETRILDINIKESISGVTKQAKPEKILTVDEAVEYLQKGVLEEKTYTVQSGDVFSKIAASHNLTTAELSKLNKGTNENSSLQIGEKLKVTALKPLVNIEVVREKKVTEAVQFENQVRESKDMLKGDTKVIQEGSNGAKELTYVIREQNGTRVGKSIKNEAVVKDVKNNIVLKGIKVIPSRGSGKFAWPAEGGYISSEMGQRWGRMHRGIDIARPSGFAIKAADNGVVKFAGTDGSFGNKVIIDHKNGYETLYAHLASINVSVGQTVPVGAKIGVMGSTGRSTGTHLHFEVEHNGVNVNPLKYLER</sequence>
<name>A0A9X3RE89_9BACL</name>
<dbReference type="Proteomes" id="UP001152173">
    <property type="component" value="Unassembled WGS sequence"/>
</dbReference>
<feature type="compositionally biased region" description="Basic and acidic residues" evidence="2">
    <location>
        <begin position="1"/>
        <end position="19"/>
    </location>
</feature>
<dbReference type="Pfam" id="PF01551">
    <property type="entry name" value="Peptidase_M23"/>
    <property type="match status" value="1"/>
</dbReference>
<dbReference type="InterPro" id="IPR011098">
    <property type="entry name" value="G5_dom"/>
</dbReference>
<dbReference type="PROSITE" id="PS51109">
    <property type="entry name" value="G5"/>
    <property type="match status" value="1"/>
</dbReference>
<dbReference type="Pfam" id="PF01476">
    <property type="entry name" value="LysM"/>
    <property type="match status" value="1"/>
</dbReference>
<reference evidence="5" key="1">
    <citation type="submission" date="2022-05" db="EMBL/GenBank/DDBJ databases">
        <authorList>
            <person name="Colautti A."/>
            <person name="Iacumin L."/>
        </authorList>
    </citation>
    <scope>NUCLEOTIDE SEQUENCE</scope>
    <source>
        <strain evidence="5">SK 55</strain>
    </source>
</reference>
<evidence type="ECO:0000313" key="6">
    <source>
        <dbReference type="Proteomes" id="UP001152173"/>
    </source>
</evidence>
<dbReference type="RefSeq" id="WP_269927452.1">
    <property type="nucleotide sequence ID" value="NZ_JAMKBJ010000016.1"/>
</dbReference>
<accession>A0A9X3RE89</accession>
<keyword evidence="1" id="KW-0732">Signal</keyword>
<dbReference type="PANTHER" id="PTHR21666:SF270">
    <property type="entry name" value="MUREIN HYDROLASE ACTIVATOR ENVC"/>
    <property type="match status" value="1"/>
</dbReference>
<dbReference type="Pfam" id="PF07501">
    <property type="entry name" value="G5"/>
    <property type="match status" value="1"/>
</dbReference>
<dbReference type="InterPro" id="IPR011055">
    <property type="entry name" value="Dup_hybrid_motif"/>
</dbReference>
<organism evidence="5 6">
    <name type="scientific">Paenisporosarcina quisquiliarum</name>
    <dbReference type="NCBI Taxonomy" id="365346"/>
    <lineage>
        <taxon>Bacteria</taxon>
        <taxon>Bacillati</taxon>
        <taxon>Bacillota</taxon>
        <taxon>Bacilli</taxon>
        <taxon>Bacillales</taxon>
        <taxon>Caryophanaceae</taxon>
        <taxon>Paenisporosarcina</taxon>
    </lineage>
</organism>